<evidence type="ECO:0000313" key="2">
    <source>
        <dbReference type="EMBL" id="KAF5822278.1"/>
    </source>
</evidence>
<dbReference type="Proteomes" id="UP000215914">
    <property type="component" value="Unassembled WGS sequence"/>
</dbReference>
<organism evidence="2 3">
    <name type="scientific">Helianthus annuus</name>
    <name type="common">Common sunflower</name>
    <dbReference type="NCBI Taxonomy" id="4232"/>
    <lineage>
        <taxon>Eukaryota</taxon>
        <taxon>Viridiplantae</taxon>
        <taxon>Streptophyta</taxon>
        <taxon>Embryophyta</taxon>
        <taxon>Tracheophyta</taxon>
        <taxon>Spermatophyta</taxon>
        <taxon>Magnoliopsida</taxon>
        <taxon>eudicotyledons</taxon>
        <taxon>Gunneridae</taxon>
        <taxon>Pentapetalae</taxon>
        <taxon>asterids</taxon>
        <taxon>campanulids</taxon>
        <taxon>Asterales</taxon>
        <taxon>Asteraceae</taxon>
        <taxon>Asteroideae</taxon>
        <taxon>Heliantheae alliance</taxon>
        <taxon>Heliantheae</taxon>
        <taxon>Helianthus</taxon>
    </lineage>
</organism>
<dbReference type="Gramene" id="mRNA:HanXRQr2_Chr01g0024581">
    <property type="protein sequence ID" value="CDS:HanXRQr2_Chr01g0024581.1"/>
    <property type="gene ID" value="HanXRQr2_Chr01g0024581"/>
</dbReference>
<protein>
    <submittedName>
        <fullName evidence="2">Uncharacterized protein</fullName>
    </submittedName>
</protein>
<name>A0A9K3P4Q8_HELAN</name>
<sequence length="55" mass="6440">MHFEHTTRLHTSKHQLPNNHLLIPDQNISHHTSQFVSLGKKRSITYKVLKNSPLE</sequence>
<evidence type="ECO:0000256" key="1">
    <source>
        <dbReference type="SAM" id="MobiDB-lite"/>
    </source>
</evidence>
<gene>
    <name evidence="2" type="ORF">HanXRQr2_Chr01g0024581</name>
</gene>
<comment type="caution">
    <text evidence="2">The sequence shown here is derived from an EMBL/GenBank/DDBJ whole genome shotgun (WGS) entry which is preliminary data.</text>
</comment>
<evidence type="ECO:0000313" key="3">
    <source>
        <dbReference type="Proteomes" id="UP000215914"/>
    </source>
</evidence>
<dbReference type="EMBL" id="MNCJ02000316">
    <property type="protein sequence ID" value="KAF5822278.1"/>
    <property type="molecule type" value="Genomic_DNA"/>
</dbReference>
<proteinExistence type="predicted"/>
<keyword evidence="3" id="KW-1185">Reference proteome</keyword>
<feature type="region of interest" description="Disordered" evidence="1">
    <location>
        <begin position="1"/>
        <end position="25"/>
    </location>
</feature>
<reference evidence="2" key="2">
    <citation type="submission" date="2020-06" db="EMBL/GenBank/DDBJ databases">
        <title>Helianthus annuus Genome sequencing and assembly Release 2.</title>
        <authorList>
            <person name="Gouzy J."/>
            <person name="Langlade N."/>
            <person name="Munos S."/>
        </authorList>
    </citation>
    <scope>NUCLEOTIDE SEQUENCE</scope>
    <source>
        <tissue evidence="2">Leaves</tissue>
    </source>
</reference>
<accession>A0A9K3P4Q8</accession>
<dbReference type="AlphaFoldDB" id="A0A9K3P4Q8"/>
<reference evidence="2" key="1">
    <citation type="journal article" date="2017" name="Nature">
        <title>The sunflower genome provides insights into oil metabolism, flowering and Asterid evolution.</title>
        <authorList>
            <person name="Badouin H."/>
            <person name="Gouzy J."/>
            <person name="Grassa C.J."/>
            <person name="Murat F."/>
            <person name="Staton S.E."/>
            <person name="Cottret L."/>
            <person name="Lelandais-Briere C."/>
            <person name="Owens G.L."/>
            <person name="Carrere S."/>
            <person name="Mayjonade B."/>
            <person name="Legrand L."/>
            <person name="Gill N."/>
            <person name="Kane N.C."/>
            <person name="Bowers J.E."/>
            <person name="Hubner S."/>
            <person name="Bellec A."/>
            <person name="Berard A."/>
            <person name="Berges H."/>
            <person name="Blanchet N."/>
            <person name="Boniface M.C."/>
            <person name="Brunel D."/>
            <person name="Catrice O."/>
            <person name="Chaidir N."/>
            <person name="Claudel C."/>
            <person name="Donnadieu C."/>
            <person name="Faraut T."/>
            <person name="Fievet G."/>
            <person name="Helmstetter N."/>
            <person name="King M."/>
            <person name="Knapp S.J."/>
            <person name="Lai Z."/>
            <person name="Le Paslier M.C."/>
            <person name="Lippi Y."/>
            <person name="Lorenzon L."/>
            <person name="Mandel J.R."/>
            <person name="Marage G."/>
            <person name="Marchand G."/>
            <person name="Marquand E."/>
            <person name="Bret-Mestries E."/>
            <person name="Morien E."/>
            <person name="Nambeesan S."/>
            <person name="Nguyen T."/>
            <person name="Pegot-Espagnet P."/>
            <person name="Pouilly N."/>
            <person name="Raftis F."/>
            <person name="Sallet E."/>
            <person name="Schiex T."/>
            <person name="Thomas J."/>
            <person name="Vandecasteele C."/>
            <person name="Vares D."/>
            <person name="Vear F."/>
            <person name="Vautrin S."/>
            <person name="Crespi M."/>
            <person name="Mangin B."/>
            <person name="Burke J.M."/>
            <person name="Salse J."/>
            <person name="Munos S."/>
            <person name="Vincourt P."/>
            <person name="Rieseberg L.H."/>
            <person name="Langlade N.B."/>
        </authorList>
    </citation>
    <scope>NUCLEOTIDE SEQUENCE</scope>
    <source>
        <tissue evidence="2">Leaves</tissue>
    </source>
</reference>